<proteinExistence type="predicted"/>
<organism evidence="2 3">
    <name type="scientific">Trema orientale</name>
    <name type="common">Charcoal tree</name>
    <name type="synonym">Celtis orientalis</name>
    <dbReference type="NCBI Taxonomy" id="63057"/>
    <lineage>
        <taxon>Eukaryota</taxon>
        <taxon>Viridiplantae</taxon>
        <taxon>Streptophyta</taxon>
        <taxon>Embryophyta</taxon>
        <taxon>Tracheophyta</taxon>
        <taxon>Spermatophyta</taxon>
        <taxon>Magnoliopsida</taxon>
        <taxon>eudicotyledons</taxon>
        <taxon>Gunneridae</taxon>
        <taxon>Pentapetalae</taxon>
        <taxon>rosids</taxon>
        <taxon>fabids</taxon>
        <taxon>Rosales</taxon>
        <taxon>Cannabaceae</taxon>
        <taxon>Trema</taxon>
    </lineage>
</organism>
<evidence type="ECO:0000259" key="1">
    <source>
        <dbReference type="Pfam" id="PF26133"/>
    </source>
</evidence>
<dbReference type="AlphaFoldDB" id="A0A2P5F955"/>
<dbReference type="InParanoid" id="A0A2P5F955"/>
<dbReference type="InterPro" id="IPR058352">
    <property type="entry name" value="DUF8039"/>
</dbReference>
<sequence>MVELDNEIVSVGFIMNTGATTVHGMDLGKDHVRVSIKEVFNKHAVLPIPIPSTDIFLVINAIDTLVS</sequence>
<feature type="domain" description="DUF8039" evidence="1">
    <location>
        <begin position="6"/>
        <end position="66"/>
    </location>
</feature>
<evidence type="ECO:0000313" key="2">
    <source>
        <dbReference type="EMBL" id="PON94296.1"/>
    </source>
</evidence>
<gene>
    <name evidence="2" type="ORF">TorRG33x02_100340</name>
</gene>
<dbReference type="Pfam" id="PF26133">
    <property type="entry name" value="DUF8039"/>
    <property type="match status" value="1"/>
</dbReference>
<evidence type="ECO:0000313" key="3">
    <source>
        <dbReference type="Proteomes" id="UP000237000"/>
    </source>
</evidence>
<dbReference type="EMBL" id="JXTC01000053">
    <property type="protein sequence ID" value="PON94296.1"/>
    <property type="molecule type" value="Genomic_DNA"/>
</dbReference>
<comment type="caution">
    <text evidence="2">The sequence shown here is derived from an EMBL/GenBank/DDBJ whole genome shotgun (WGS) entry which is preliminary data.</text>
</comment>
<name>A0A2P5F955_TREOI</name>
<keyword evidence="3" id="KW-1185">Reference proteome</keyword>
<dbReference type="OrthoDB" id="10411578at2759"/>
<protein>
    <recommendedName>
        <fullName evidence="1">DUF8039 domain-containing protein</fullName>
    </recommendedName>
</protein>
<dbReference type="Proteomes" id="UP000237000">
    <property type="component" value="Unassembled WGS sequence"/>
</dbReference>
<reference evidence="3" key="1">
    <citation type="submission" date="2016-06" db="EMBL/GenBank/DDBJ databases">
        <title>Parallel loss of symbiosis genes in relatives of nitrogen-fixing non-legume Parasponia.</title>
        <authorList>
            <person name="Van Velzen R."/>
            <person name="Holmer R."/>
            <person name="Bu F."/>
            <person name="Rutten L."/>
            <person name="Van Zeijl A."/>
            <person name="Liu W."/>
            <person name="Santuari L."/>
            <person name="Cao Q."/>
            <person name="Sharma T."/>
            <person name="Shen D."/>
            <person name="Roswanjaya Y."/>
            <person name="Wardhani T."/>
            <person name="Kalhor M.S."/>
            <person name="Jansen J."/>
            <person name="Van den Hoogen J."/>
            <person name="Gungor B."/>
            <person name="Hartog M."/>
            <person name="Hontelez J."/>
            <person name="Verver J."/>
            <person name="Yang W.-C."/>
            <person name="Schijlen E."/>
            <person name="Repin R."/>
            <person name="Schilthuizen M."/>
            <person name="Schranz E."/>
            <person name="Heidstra R."/>
            <person name="Miyata K."/>
            <person name="Fedorova E."/>
            <person name="Kohlen W."/>
            <person name="Bisseling T."/>
            <person name="Smit S."/>
            <person name="Geurts R."/>
        </authorList>
    </citation>
    <scope>NUCLEOTIDE SEQUENCE [LARGE SCALE GENOMIC DNA]</scope>
    <source>
        <strain evidence="3">cv. RG33-2</strain>
    </source>
</reference>
<accession>A0A2P5F955</accession>